<name>W0DSF7_9GAMM</name>
<dbReference type="Gene3D" id="3.30.2320.30">
    <property type="entry name" value="ATP synthase, E subunit, C-terminal"/>
    <property type="match status" value="1"/>
</dbReference>
<dbReference type="EMBL" id="CP007029">
    <property type="protein sequence ID" value="AHE99785.1"/>
    <property type="molecule type" value="Genomic_DNA"/>
</dbReference>
<evidence type="ECO:0000256" key="3">
    <source>
        <dbReference type="ARBA" id="ARBA00022448"/>
    </source>
</evidence>
<evidence type="ECO:0000256" key="2">
    <source>
        <dbReference type="ARBA" id="ARBA00020756"/>
    </source>
</evidence>
<accession>W0DSF7</accession>
<dbReference type="SUPFAM" id="SSF160527">
    <property type="entry name" value="V-type ATPase subunit E-like"/>
    <property type="match status" value="1"/>
</dbReference>
<keyword evidence="3" id="KW-0813">Transport</keyword>
<dbReference type="GO" id="GO:0046961">
    <property type="term" value="F:proton-transporting ATPase activity, rotational mechanism"/>
    <property type="evidence" value="ECO:0007669"/>
    <property type="project" value="InterPro"/>
</dbReference>
<keyword evidence="4" id="KW-0406">Ion transport</keyword>
<dbReference type="HOGENOM" id="CLU_1299256_0_0_6"/>
<keyword evidence="6" id="KW-1185">Reference proteome</keyword>
<proteinExistence type="inferred from homology"/>
<protein>
    <recommendedName>
        <fullName evidence="2">V-type ATP synthase subunit E</fullName>
    </recommendedName>
</protein>
<dbReference type="InterPro" id="IPR002842">
    <property type="entry name" value="ATPase_V1_Esu"/>
</dbReference>
<evidence type="ECO:0000256" key="1">
    <source>
        <dbReference type="ARBA" id="ARBA00005901"/>
    </source>
</evidence>
<organism evidence="5 6">
    <name type="scientific">Thioalkalivibrio paradoxus ARh 1</name>
    <dbReference type="NCBI Taxonomy" id="713585"/>
    <lineage>
        <taxon>Bacteria</taxon>
        <taxon>Pseudomonadati</taxon>
        <taxon>Pseudomonadota</taxon>
        <taxon>Gammaproteobacteria</taxon>
        <taxon>Chromatiales</taxon>
        <taxon>Ectothiorhodospiraceae</taxon>
        <taxon>Thioalkalivibrio</taxon>
    </lineage>
</organism>
<comment type="similarity">
    <text evidence="1">Belongs to the V-ATPase E subunit family.</text>
</comment>
<dbReference type="InterPro" id="IPR038495">
    <property type="entry name" value="ATPase_E_C"/>
</dbReference>
<dbReference type="Proteomes" id="UP000005289">
    <property type="component" value="Chromosome"/>
</dbReference>
<dbReference type="RefSeq" id="WP_006746601.1">
    <property type="nucleotide sequence ID" value="NZ_CP007029.1"/>
</dbReference>
<reference evidence="5 6" key="1">
    <citation type="submission" date="2013-12" db="EMBL/GenBank/DDBJ databases">
        <authorList>
            <consortium name="DOE Joint Genome Institute"/>
            <person name="Muyzer G."/>
            <person name="Huntemann M."/>
            <person name="Han J."/>
            <person name="Chen A."/>
            <person name="Kyrpides N."/>
            <person name="Mavromatis K."/>
            <person name="Markowitz V."/>
            <person name="Palaniappan K."/>
            <person name="Ivanova N."/>
            <person name="Schaumberg A."/>
            <person name="Pati A."/>
            <person name="Liolios K."/>
            <person name="Nordberg H.P."/>
            <person name="Cantor M.N."/>
            <person name="Hua S.X."/>
            <person name="Woyke T."/>
        </authorList>
    </citation>
    <scope>NUCLEOTIDE SEQUENCE [LARGE SCALE GENOMIC DNA]</scope>
    <source>
        <strain evidence="5 6">ARh 1</strain>
    </source>
</reference>
<dbReference type="GO" id="GO:0033178">
    <property type="term" value="C:proton-transporting two-sector ATPase complex, catalytic domain"/>
    <property type="evidence" value="ECO:0007669"/>
    <property type="project" value="InterPro"/>
</dbReference>
<evidence type="ECO:0000256" key="4">
    <source>
        <dbReference type="ARBA" id="ARBA00023065"/>
    </source>
</evidence>
<evidence type="ECO:0000313" key="6">
    <source>
        <dbReference type="Proteomes" id="UP000005289"/>
    </source>
</evidence>
<dbReference type="STRING" id="713585.THITH_17465"/>
<sequence length="212" mass="24462">MNQVLELENAILARAQRLADQFAEQAQRTRESVLREAAERLRQREAREEAIARALGDRHYRQRVQAAELKLQSNLDRVRWNLVRGVEARLEERMRAFVEDRDAYREHLLQLLREGVAQIDHSDIVVRVNARDRELLEAAWDPLAAEFPGQNIRIDAEPIETLAGVLLLSEDGRMRVDNTFEGRVARLRTRLQQAILERLLPATLESGNPFTG</sequence>
<dbReference type="AlphaFoldDB" id="W0DSF7"/>
<gene>
    <name evidence="5" type="ORF">THITH_17465</name>
</gene>
<dbReference type="OrthoDB" id="5794867at2"/>
<evidence type="ECO:0000313" key="5">
    <source>
        <dbReference type="EMBL" id="AHE99785.1"/>
    </source>
</evidence>
<dbReference type="Pfam" id="PF01991">
    <property type="entry name" value="vATP-synt_E"/>
    <property type="match status" value="1"/>
</dbReference>
<dbReference type="KEGG" id="tti:THITH_17465"/>